<evidence type="ECO:0000256" key="1">
    <source>
        <dbReference type="ARBA" id="ARBA00022448"/>
    </source>
</evidence>
<sequence length="202" mass="23188">MKKTSFDVPQSRMYNAKYKSFIAQVDKSLKSFEYSTEWADLISALGRLIKVIQSNTKCGYVPRSFVIGKRLAQCLHPALPAGVHCKALECYDVIFRTIGPERVAYDLYVYGPGLFALLEPSAMTVKSPLFDIYEEHLLPLGKFFIFTTYDFHCLTSCLCEHNQKQLSNFKQIFHYTSPRPFVMGQSLAIKFFLRKLIKSVIK</sequence>
<comment type="similarity">
    <text evidence="3">Belongs to the DOP1 family.</text>
</comment>
<keyword evidence="1" id="KW-0813">Transport</keyword>
<dbReference type="GO" id="GO:0005768">
    <property type="term" value="C:endosome"/>
    <property type="evidence" value="ECO:0007669"/>
    <property type="project" value="TreeGrafter"/>
</dbReference>
<dbReference type="Proteomes" id="UP000277204">
    <property type="component" value="Unassembled WGS sequence"/>
</dbReference>
<dbReference type="InterPro" id="IPR040314">
    <property type="entry name" value="DOP1"/>
</dbReference>
<organism evidence="5 6">
    <name type="scientific">Schistosoma margrebowiei</name>
    <dbReference type="NCBI Taxonomy" id="48269"/>
    <lineage>
        <taxon>Eukaryota</taxon>
        <taxon>Metazoa</taxon>
        <taxon>Spiralia</taxon>
        <taxon>Lophotrochozoa</taxon>
        <taxon>Platyhelminthes</taxon>
        <taxon>Trematoda</taxon>
        <taxon>Digenea</taxon>
        <taxon>Strigeidida</taxon>
        <taxon>Schistosomatoidea</taxon>
        <taxon>Schistosomatidae</taxon>
        <taxon>Schistosoma</taxon>
    </lineage>
</organism>
<evidence type="ECO:0000259" key="4">
    <source>
        <dbReference type="Pfam" id="PF04118"/>
    </source>
</evidence>
<dbReference type="GO" id="GO:0005802">
    <property type="term" value="C:trans-Golgi network"/>
    <property type="evidence" value="ECO:0007669"/>
    <property type="project" value="TreeGrafter"/>
</dbReference>
<dbReference type="AlphaFoldDB" id="A0A183LPA7"/>
<accession>A0A183LPA7</accession>
<evidence type="ECO:0000313" key="5">
    <source>
        <dbReference type="EMBL" id="VDO67055.1"/>
    </source>
</evidence>
<evidence type="ECO:0000256" key="3">
    <source>
        <dbReference type="ARBA" id="ARBA00046326"/>
    </source>
</evidence>
<keyword evidence="2" id="KW-0653">Protein transport</keyword>
<reference evidence="5 6" key="1">
    <citation type="submission" date="2018-11" db="EMBL/GenBank/DDBJ databases">
        <authorList>
            <consortium name="Pathogen Informatics"/>
        </authorList>
    </citation>
    <scope>NUCLEOTIDE SEQUENCE [LARGE SCALE GENOMIC DNA]</scope>
    <source>
        <strain evidence="5 6">Zambia</strain>
    </source>
</reference>
<proteinExistence type="inferred from homology"/>
<dbReference type="PANTHER" id="PTHR14042">
    <property type="entry name" value="DOPEY-RELATED"/>
    <property type="match status" value="1"/>
</dbReference>
<dbReference type="GO" id="GO:0006895">
    <property type="term" value="P:Golgi to endosome transport"/>
    <property type="evidence" value="ECO:0007669"/>
    <property type="project" value="InterPro"/>
</dbReference>
<dbReference type="GO" id="GO:0005829">
    <property type="term" value="C:cytosol"/>
    <property type="evidence" value="ECO:0007669"/>
    <property type="project" value="GOC"/>
</dbReference>
<feature type="domain" description="DOP1 N-terminal" evidence="4">
    <location>
        <begin position="16"/>
        <end position="145"/>
    </location>
</feature>
<dbReference type="PANTHER" id="PTHR14042:SF24">
    <property type="entry name" value="PROTEIN DOPEY-1 HOMOLOG"/>
    <property type="match status" value="1"/>
</dbReference>
<evidence type="ECO:0000256" key="2">
    <source>
        <dbReference type="ARBA" id="ARBA00022927"/>
    </source>
</evidence>
<dbReference type="GO" id="GO:0015031">
    <property type="term" value="P:protein transport"/>
    <property type="evidence" value="ECO:0007669"/>
    <property type="project" value="UniProtKB-KW"/>
</dbReference>
<dbReference type="Pfam" id="PF04118">
    <property type="entry name" value="Dopey_N"/>
    <property type="match status" value="1"/>
</dbReference>
<gene>
    <name evidence="5" type="ORF">SMRZ_LOCUS5632</name>
</gene>
<dbReference type="InterPro" id="IPR007249">
    <property type="entry name" value="DOP1_N"/>
</dbReference>
<dbReference type="STRING" id="48269.A0A183LPA7"/>
<protein>
    <recommendedName>
        <fullName evidence="4">DOP1 N-terminal domain-containing protein</fullName>
    </recommendedName>
</protein>
<name>A0A183LPA7_9TREM</name>
<evidence type="ECO:0000313" key="6">
    <source>
        <dbReference type="Proteomes" id="UP000277204"/>
    </source>
</evidence>
<dbReference type="EMBL" id="UZAI01001970">
    <property type="protein sequence ID" value="VDO67055.1"/>
    <property type="molecule type" value="Genomic_DNA"/>
</dbReference>
<keyword evidence="6" id="KW-1185">Reference proteome</keyword>